<evidence type="ECO:0000259" key="2">
    <source>
        <dbReference type="SMART" id="SM00847"/>
    </source>
</evidence>
<comment type="catalytic activity">
    <reaction evidence="1">
        <text>ATP + H2O = ADP + phosphate + H(+)</text>
        <dbReference type="Rhea" id="RHEA:13065"/>
        <dbReference type="ChEBI" id="CHEBI:15377"/>
        <dbReference type="ChEBI" id="CHEBI:15378"/>
        <dbReference type="ChEBI" id="CHEBI:30616"/>
        <dbReference type="ChEBI" id="CHEBI:43474"/>
        <dbReference type="ChEBI" id="CHEBI:456216"/>
        <dbReference type="EC" id="3.6.4.13"/>
    </reaction>
</comment>
<dbReference type="Proteomes" id="UP000765509">
    <property type="component" value="Unassembled WGS sequence"/>
</dbReference>
<dbReference type="GO" id="GO:0003723">
    <property type="term" value="F:RNA binding"/>
    <property type="evidence" value="ECO:0007669"/>
    <property type="project" value="TreeGrafter"/>
</dbReference>
<comment type="caution">
    <text evidence="3">The sequence shown here is derived from an EMBL/GenBank/DDBJ whole genome shotgun (WGS) entry which is preliminary data.</text>
</comment>
<evidence type="ECO:0000313" key="3">
    <source>
        <dbReference type="EMBL" id="MBW0550676.1"/>
    </source>
</evidence>
<dbReference type="Pfam" id="PF21010">
    <property type="entry name" value="HA2_C"/>
    <property type="match status" value="1"/>
</dbReference>
<dbReference type="EMBL" id="AVOT02056313">
    <property type="protein sequence ID" value="MBW0550676.1"/>
    <property type="molecule type" value="Genomic_DNA"/>
</dbReference>
<dbReference type="GO" id="GO:0071013">
    <property type="term" value="C:catalytic step 2 spliceosome"/>
    <property type="evidence" value="ECO:0007669"/>
    <property type="project" value="TreeGrafter"/>
</dbReference>
<evidence type="ECO:0000256" key="1">
    <source>
        <dbReference type="ARBA" id="ARBA00047984"/>
    </source>
</evidence>
<dbReference type="Gene3D" id="3.40.50.300">
    <property type="entry name" value="P-loop containing nucleotide triphosphate hydrolases"/>
    <property type="match status" value="1"/>
</dbReference>
<dbReference type="PANTHER" id="PTHR18934:SF83">
    <property type="entry name" value="PRE-MRNA-SPLICING FACTOR ATP-DEPENDENT RNA HELICASE DHX16"/>
    <property type="match status" value="1"/>
</dbReference>
<dbReference type="GO" id="GO:0003724">
    <property type="term" value="F:RNA helicase activity"/>
    <property type="evidence" value="ECO:0007669"/>
    <property type="project" value="UniProtKB-EC"/>
</dbReference>
<organism evidence="3 4">
    <name type="scientific">Austropuccinia psidii MF-1</name>
    <dbReference type="NCBI Taxonomy" id="1389203"/>
    <lineage>
        <taxon>Eukaryota</taxon>
        <taxon>Fungi</taxon>
        <taxon>Dikarya</taxon>
        <taxon>Basidiomycota</taxon>
        <taxon>Pucciniomycotina</taxon>
        <taxon>Pucciniomycetes</taxon>
        <taxon>Pucciniales</taxon>
        <taxon>Sphaerophragmiaceae</taxon>
        <taxon>Austropuccinia</taxon>
    </lineage>
</organism>
<dbReference type="AlphaFoldDB" id="A0A9Q3IVB2"/>
<sequence length="219" mass="24121">MQAKIFEPKADKARKVVLPTHIAETSITIDGVIYAIGPGFVKENPYNPCPAMESLVVVPCFGAAANQCAGRVEEYAVPEIQTTNIANVVRLLKPVGINDLIAFDCLDPRPGDALNRPLDLVYALGALNNRSELTKNGPRMAEFPMDGMFSKAILESEKHQCTKELLLMASMLSESRSIFYRPKDKALHADCARLDFVQPGGDPFTHLHAISWLFRVNPL</sequence>
<dbReference type="SMART" id="SM00847">
    <property type="entry name" value="HA2"/>
    <property type="match status" value="1"/>
</dbReference>
<gene>
    <name evidence="3" type="ORF">O181_090391</name>
</gene>
<keyword evidence="4" id="KW-1185">Reference proteome</keyword>
<dbReference type="SUPFAM" id="SSF52540">
    <property type="entry name" value="P-loop containing nucleoside triphosphate hydrolases"/>
    <property type="match status" value="1"/>
</dbReference>
<evidence type="ECO:0000313" key="4">
    <source>
        <dbReference type="Proteomes" id="UP000765509"/>
    </source>
</evidence>
<dbReference type="OrthoDB" id="10253254at2759"/>
<reference evidence="3" key="1">
    <citation type="submission" date="2021-03" db="EMBL/GenBank/DDBJ databases">
        <title>Draft genome sequence of rust myrtle Austropuccinia psidii MF-1, a brazilian biotype.</title>
        <authorList>
            <person name="Quecine M.C."/>
            <person name="Pachon D.M.R."/>
            <person name="Bonatelli M.L."/>
            <person name="Correr F.H."/>
            <person name="Franceschini L.M."/>
            <person name="Leite T.F."/>
            <person name="Margarido G.R.A."/>
            <person name="Almeida C.A."/>
            <person name="Ferrarezi J.A."/>
            <person name="Labate C.A."/>
        </authorList>
    </citation>
    <scope>NUCLEOTIDE SEQUENCE</scope>
    <source>
        <strain evidence="3">MF-1</strain>
    </source>
</reference>
<dbReference type="InterPro" id="IPR027417">
    <property type="entry name" value="P-loop_NTPase"/>
</dbReference>
<feature type="domain" description="Helicase-associated" evidence="2">
    <location>
        <begin position="116"/>
        <end position="207"/>
    </location>
</feature>
<proteinExistence type="predicted"/>
<dbReference type="InterPro" id="IPR007502">
    <property type="entry name" value="Helicase-assoc_dom"/>
</dbReference>
<protein>
    <recommendedName>
        <fullName evidence="2">Helicase-associated domain-containing protein</fullName>
    </recommendedName>
</protein>
<name>A0A9Q3IVB2_9BASI</name>
<dbReference type="Gene3D" id="1.20.120.1080">
    <property type="match status" value="1"/>
</dbReference>
<accession>A0A9Q3IVB2</accession>
<dbReference type="PANTHER" id="PTHR18934">
    <property type="entry name" value="ATP-DEPENDENT RNA HELICASE"/>
    <property type="match status" value="1"/>
</dbReference>